<sequence length="756" mass="83220">MDAQKALSQPNRIPCVLPRVPFSLWKLIPIVLGCAVIYQPLLEYGQCFSGMDFLNLLLPHAFLVGKSFAHGVLPLWNWYTWGGSPLLAEMQCASLYPPMWLVCAAPLPYALQLYVWFHIVWGAWGAAVLSNHVLKTSGAAAVMAGLAYAGSGFFLGHVEQPNTIAVLAWTPWLAWATVLFLLQGRFLFLTPWIVGLSLLAGHPQYVLINLIFAELGIVVMVAVQGVSVGSRHRWQLARRILKWHLAVGVGFAIAAIQLLPAAELKSLSERVWPYDDPYAPRFYVTHLLAYVIPRFYNRLAGTSGQPVGYTEEGVYAGILTVVLAVIGSALAVRRRHKAASVLLLGWVLAVAYALGPDGGIVPFLRQLFPELGVFRGTARALNLAALCVALLAALGVEVVSLAVKQHFWRRVFRPFLGLIVVLDLAIVHRPELSSLFVSVELLQERTNSATLIQPTLERPNRVFRFMRNDSDYYLDHQPKAVVQRIYRIQPNLNALHGIALIDGYEEGLLPSWRLGNFLRAYNRNLRNATLDGALLSLLGVVKVLTEYPLAMESPYWRNAGPPHVSQLDGVTYTVWKNSAPTAWFYDEAALYSSCGESTGVLSSSWPEASRRGEQGGVLRAALGQQALSYPLISASPDVFEQAAAKSTFRVAEILPNGMILEVTDSGGRAAVFSQVYCPGWKLRDAVSKQEIGRVGFAPPILSKIDFHEGGRVPKSSKVLLRYEPYSLRLGSFITLMVVALACLYLAKKLGAAKRVT</sequence>
<proteinExistence type="predicted"/>
<evidence type="ECO:0000313" key="2">
    <source>
        <dbReference type="EMBL" id="AXA35623.1"/>
    </source>
</evidence>
<feature type="transmembrane region" description="Helical" evidence="1">
    <location>
        <begin position="208"/>
        <end position="228"/>
    </location>
</feature>
<feature type="transmembrane region" description="Helical" evidence="1">
    <location>
        <begin position="240"/>
        <end position="259"/>
    </location>
</feature>
<feature type="transmembrane region" description="Helical" evidence="1">
    <location>
        <begin position="313"/>
        <end position="332"/>
    </location>
</feature>
<feature type="transmembrane region" description="Helical" evidence="1">
    <location>
        <begin position="20"/>
        <end position="41"/>
    </location>
</feature>
<dbReference type="Proteomes" id="UP000262583">
    <property type="component" value="Chromosome"/>
</dbReference>
<keyword evidence="1" id="KW-1133">Transmembrane helix</keyword>
<evidence type="ECO:0000313" key="3">
    <source>
        <dbReference type="Proteomes" id="UP000262583"/>
    </source>
</evidence>
<dbReference type="EMBL" id="CP030759">
    <property type="protein sequence ID" value="AXA35623.1"/>
    <property type="molecule type" value="Genomic_DNA"/>
</dbReference>
<evidence type="ECO:0008006" key="4">
    <source>
        <dbReference type="Google" id="ProtNLM"/>
    </source>
</evidence>
<feature type="transmembrane region" description="Helical" evidence="1">
    <location>
        <begin position="136"/>
        <end position="158"/>
    </location>
</feature>
<dbReference type="AlphaFoldDB" id="A0A2Z4Y531"/>
<feature type="transmembrane region" description="Helical" evidence="1">
    <location>
        <begin position="411"/>
        <end position="428"/>
    </location>
</feature>
<feature type="transmembrane region" description="Helical" evidence="1">
    <location>
        <begin position="380"/>
        <end position="399"/>
    </location>
</feature>
<dbReference type="KEGG" id="schv:BRCON_0846"/>
<feature type="transmembrane region" description="Helical" evidence="1">
    <location>
        <begin position="725"/>
        <end position="746"/>
    </location>
</feature>
<feature type="transmembrane region" description="Helical" evidence="1">
    <location>
        <begin position="339"/>
        <end position="360"/>
    </location>
</feature>
<name>A0A2Z4Y531_SUMC1</name>
<reference evidence="2 3" key="1">
    <citation type="submission" date="2018-05" db="EMBL/GenBank/DDBJ databases">
        <title>A metagenomic window into the 2 km-deep terrestrial subsurface aquifer revealed taxonomically and functionally diverse microbial community comprising novel uncultured bacterial lineages.</title>
        <authorList>
            <person name="Kadnikov V.V."/>
            <person name="Mardanov A.V."/>
            <person name="Beletsky A.V."/>
            <person name="Banks D."/>
            <person name="Pimenov N.V."/>
            <person name="Frank Y.A."/>
            <person name="Karnachuk O.V."/>
            <person name="Ravin N.V."/>
        </authorList>
    </citation>
    <scope>NUCLEOTIDE SEQUENCE [LARGE SCALE GENOMIC DNA]</scope>
    <source>
        <strain evidence="2">BY</strain>
    </source>
</reference>
<feature type="transmembrane region" description="Helical" evidence="1">
    <location>
        <begin position="53"/>
        <end position="79"/>
    </location>
</feature>
<keyword evidence="1" id="KW-0812">Transmembrane</keyword>
<keyword evidence="1" id="KW-0472">Membrane</keyword>
<evidence type="ECO:0000256" key="1">
    <source>
        <dbReference type="SAM" id="Phobius"/>
    </source>
</evidence>
<accession>A0A2Z4Y531</accession>
<organism evidence="2 3">
    <name type="scientific">Sumerlaea chitinivorans</name>
    <dbReference type="NCBI Taxonomy" id="2250252"/>
    <lineage>
        <taxon>Bacteria</taxon>
        <taxon>Candidatus Sumerlaeota</taxon>
        <taxon>Candidatus Sumerlaeia</taxon>
        <taxon>Candidatus Sumerlaeales</taxon>
        <taxon>Candidatus Sumerlaeaceae</taxon>
        <taxon>Candidatus Sumerlaea</taxon>
    </lineage>
</organism>
<protein>
    <recommendedName>
        <fullName evidence="4">YfhO family protein</fullName>
    </recommendedName>
</protein>
<feature type="transmembrane region" description="Helical" evidence="1">
    <location>
        <begin position="164"/>
        <end position="181"/>
    </location>
</feature>
<gene>
    <name evidence="2" type="ORF">BRCON_0846</name>
</gene>
<feature type="transmembrane region" description="Helical" evidence="1">
    <location>
        <begin position="99"/>
        <end position="124"/>
    </location>
</feature>